<dbReference type="InterPro" id="IPR029058">
    <property type="entry name" value="AB_hydrolase_fold"/>
</dbReference>
<keyword evidence="3" id="KW-1185">Reference proteome</keyword>
<reference evidence="2 3" key="1">
    <citation type="submission" date="2014-10" db="EMBL/GenBank/DDBJ databases">
        <title>Draft genome sequence of Actinoplanes utahensis NRRL 12052.</title>
        <authorList>
            <person name="Velasco-Bucheli B."/>
            <person name="del Cerro C."/>
            <person name="Hormigo D."/>
            <person name="Garcia J.L."/>
            <person name="Acebal C."/>
            <person name="Arroyo M."/>
            <person name="de la Mata I."/>
        </authorList>
    </citation>
    <scope>NUCLEOTIDE SEQUENCE [LARGE SCALE GENOMIC DNA]</scope>
    <source>
        <strain evidence="2 3">NRRL 12052</strain>
    </source>
</reference>
<evidence type="ECO:0000313" key="2">
    <source>
        <dbReference type="EMBL" id="KHD72291.1"/>
    </source>
</evidence>
<dbReference type="PANTHER" id="PTHR43433">
    <property type="entry name" value="HYDROLASE, ALPHA/BETA FOLD FAMILY PROTEIN"/>
    <property type="match status" value="1"/>
</dbReference>
<evidence type="ECO:0000259" key="1">
    <source>
        <dbReference type="Pfam" id="PF00561"/>
    </source>
</evidence>
<organism evidence="2 3">
    <name type="scientific">Actinoplanes utahensis</name>
    <dbReference type="NCBI Taxonomy" id="1869"/>
    <lineage>
        <taxon>Bacteria</taxon>
        <taxon>Bacillati</taxon>
        <taxon>Actinomycetota</taxon>
        <taxon>Actinomycetes</taxon>
        <taxon>Micromonosporales</taxon>
        <taxon>Micromonosporaceae</taxon>
        <taxon>Actinoplanes</taxon>
    </lineage>
</organism>
<name>A0A0A6UA49_ACTUT</name>
<evidence type="ECO:0000313" key="3">
    <source>
        <dbReference type="Proteomes" id="UP000054537"/>
    </source>
</evidence>
<dbReference type="eggNOG" id="COG2267">
    <property type="taxonomic scope" value="Bacteria"/>
</dbReference>
<dbReference type="AlphaFoldDB" id="A0A0A6UA49"/>
<sequence>MPVNGIQVCVETFGEATEAPLLLLAGDASPMDRWDDEFCRRLAAGNRFVIRYDHRDTGRSTSYPAGAHAYSGADLMDDAVGVLDALRVPAAHLVGFALGGALAQRIAVHHPSRVLSLTLIATSADTQGADPAPVPVGGPVPVVAGAVTGGVRTVEAAALPDPADPDTLLPDALLPGTPSPGPLLPGPLLPGPLLPGPLLPGASLPGVALPVLDGGPDPAPAGTDWSDRRAAVAGIVAELRDQGGPFTPDEPQLRRLAERIFDRSADLAATRLNHRLAGYGPPVRDLLGAIETPTVVLHGTLDRRFPAEHPRELARRIPGARLVWLDGIGHELPPRAVWNQVLTEILDLAA</sequence>
<dbReference type="InterPro" id="IPR000073">
    <property type="entry name" value="AB_hydrolase_1"/>
</dbReference>
<proteinExistence type="predicted"/>
<dbReference type="InterPro" id="IPR050471">
    <property type="entry name" value="AB_hydrolase"/>
</dbReference>
<dbReference type="GO" id="GO:0046503">
    <property type="term" value="P:glycerolipid catabolic process"/>
    <property type="evidence" value="ECO:0007669"/>
    <property type="project" value="TreeGrafter"/>
</dbReference>
<dbReference type="OrthoDB" id="8957634at2"/>
<feature type="domain" description="AB hydrolase-1" evidence="1">
    <location>
        <begin position="46"/>
        <end position="122"/>
    </location>
</feature>
<protein>
    <submittedName>
        <fullName evidence="2">Alpha/beta hydrolase</fullName>
    </submittedName>
</protein>
<comment type="caution">
    <text evidence="2">The sequence shown here is derived from an EMBL/GenBank/DDBJ whole genome shotgun (WGS) entry which is preliminary data.</text>
</comment>
<dbReference type="PANTHER" id="PTHR43433:SF5">
    <property type="entry name" value="AB HYDROLASE-1 DOMAIN-CONTAINING PROTEIN"/>
    <property type="match status" value="1"/>
</dbReference>
<dbReference type="SUPFAM" id="SSF53474">
    <property type="entry name" value="alpha/beta-Hydrolases"/>
    <property type="match status" value="1"/>
</dbReference>
<accession>A0A0A6UA49</accession>
<keyword evidence="2" id="KW-0378">Hydrolase</keyword>
<gene>
    <name evidence="2" type="ORF">MB27_41140</name>
</gene>
<dbReference type="GO" id="GO:0004806">
    <property type="term" value="F:triacylglycerol lipase activity"/>
    <property type="evidence" value="ECO:0007669"/>
    <property type="project" value="TreeGrafter"/>
</dbReference>
<dbReference type="Gene3D" id="3.40.50.1820">
    <property type="entry name" value="alpha/beta hydrolase"/>
    <property type="match status" value="1"/>
</dbReference>
<dbReference type="EMBL" id="JRTT01000138">
    <property type="protein sequence ID" value="KHD72291.1"/>
    <property type="molecule type" value="Genomic_DNA"/>
</dbReference>
<dbReference type="Pfam" id="PF00561">
    <property type="entry name" value="Abhydrolase_1"/>
    <property type="match status" value="1"/>
</dbReference>
<dbReference type="STRING" id="1869.MB27_41140"/>
<dbReference type="Proteomes" id="UP000054537">
    <property type="component" value="Unassembled WGS sequence"/>
</dbReference>